<protein>
    <submittedName>
        <fullName evidence="3">Relaxase</fullName>
    </submittedName>
</protein>
<evidence type="ECO:0000259" key="1">
    <source>
        <dbReference type="Pfam" id="PF07514"/>
    </source>
</evidence>
<dbReference type="RefSeq" id="WP_101816804.1">
    <property type="nucleotide sequence ID" value="NZ_PJZF01000012.1"/>
</dbReference>
<dbReference type="InterPro" id="IPR022391">
    <property type="entry name" value="ICE_relaxase_PFGI-1"/>
</dbReference>
<dbReference type="InterPro" id="IPR011119">
    <property type="entry name" value="Unchr_helicase_relaxase_TraI"/>
</dbReference>
<dbReference type="SUPFAM" id="SSF46785">
    <property type="entry name" value="Winged helix' DNA-binding domain"/>
    <property type="match status" value="1"/>
</dbReference>
<dbReference type="AlphaFoldDB" id="A0A2N5E2W3"/>
<organism evidence="3 4">
    <name type="scientific">Chimaeribacter californicus</name>
    <dbReference type="NCBI Taxonomy" id="2060067"/>
    <lineage>
        <taxon>Bacteria</taxon>
        <taxon>Pseudomonadati</taxon>
        <taxon>Pseudomonadota</taxon>
        <taxon>Gammaproteobacteria</taxon>
        <taxon>Enterobacterales</taxon>
        <taxon>Yersiniaceae</taxon>
        <taxon>Chimaeribacter</taxon>
    </lineage>
</organism>
<sequence>MLKRLLRLGRERLTVVDISVANTQIAPPGYHLPLTPAELLAPVKRQQWLQTLWDYSSLPKEMYHQFYLVPLERCITLMQQFPLSESGHHAGLGGMADYMLESTAYAIRLSKSYMLPVGAPPEEQAEQSAAWNAVVVYAAMLSSLAHLCHLEVELANGKCWVPLREPPAEPYRFRFVPETSPERVQSFAAMLAWQILPEAAITWLSTWPDAIKTLSTYLTGFHTQSGVVNAIISEAVQVARGEVETQHSSHPQNIVDDILIESPVSQEISHIEPLENGDIAKVSEENITDVNTLSLEPSEDDTEGLLSVLGYNTNTDASAETKHSSSNREMGEAFWQWLTEGCETGKITVNTSQSYVHLIAGFVFIQTPKVFHQYLSDSGVTDVSKSTLQKAFERLGHHRQDEKALYTGHLYENEQREGRFKKLNGYLILVNKVYKSTHVPKENPLLIIHQGRG</sequence>
<dbReference type="Gene3D" id="1.10.10.10">
    <property type="entry name" value="Winged helix-like DNA-binding domain superfamily/Winged helix DNA-binding domain"/>
    <property type="match status" value="1"/>
</dbReference>
<dbReference type="InterPro" id="IPR011093">
    <property type="entry name" value="TraI_2_C"/>
</dbReference>
<dbReference type="EMBL" id="PJZF01000012">
    <property type="protein sequence ID" value="PLR35021.1"/>
    <property type="molecule type" value="Genomic_DNA"/>
</dbReference>
<dbReference type="Gene3D" id="1.10.3210.40">
    <property type="match status" value="1"/>
</dbReference>
<dbReference type="NCBIfam" id="TIGR03760">
    <property type="entry name" value="ICE_TraI_Pfluor"/>
    <property type="match status" value="1"/>
</dbReference>
<dbReference type="InterPro" id="IPR036388">
    <property type="entry name" value="WH-like_DNA-bd_sf"/>
</dbReference>
<dbReference type="Pfam" id="PF07514">
    <property type="entry name" value="TraI_2"/>
    <property type="match status" value="1"/>
</dbReference>
<evidence type="ECO:0000313" key="3">
    <source>
        <dbReference type="EMBL" id="PLR35021.1"/>
    </source>
</evidence>
<gene>
    <name evidence="3" type="ORF">CYR55_14035</name>
</gene>
<keyword evidence="4" id="KW-1185">Reference proteome</keyword>
<dbReference type="InterPro" id="IPR036390">
    <property type="entry name" value="WH_DNA-bd_sf"/>
</dbReference>
<name>A0A2N5E2W3_9GAMM</name>
<proteinExistence type="predicted"/>
<dbReference type="OrthoDB" id="6190309at2"/>
<accession>A0A2N5E2W3</accession>
<evidence type="ECO:0000313" key="4">
    <source>
        <dbReference type="Proteomes" id="UP000234240"/>
    </source>
</evidence>
<feature type="domain" description="Putative conjugal transfer nickase/helicase TraI C-terminal" evidence="2">
    <location>
        <begin position="330"/>
        <end position="446"/>
    </location>
</feature>
<dbReference type="Gene3D" id="2.40.10.200">
    <property type="entry name" value="STY4665 C-terminal domain-like"/>
    <property type="match status" value="1"/>
</dbReference>
<feature type="domain" description="Uncharacterised" evidence="1">
    <location>
        <begin position="34"/>
        <end position="237"/>
    </location>
</feature>
<dbReference type="Proteomes" id="UP000234240">
    <property type="component" value="Unassembled WGS sequence"/>
</dbReference>
<comment type="caution">
    <text evidence="3">The sequence shown here is derived from an EMBL/GenBank/DDBJ whole genome shotgun (WGS) entry which is preliminary data.</text>
</comment>
<reference evidence="3 4" key="1">
    <citation type="submission" date="2017-12" db="EMBL/GenBank/DDBJ databases">
        <title>Characterization of six clinical isolates of Enterochimera gen. nov., a novel genus of the Yersiniaciae family and the three species Enterochimera arupensis sp. nov., Enterochimera coloradensis sp. nov, and Enterochimera californica sp. nov.</title>
        <authorList>
            <person name="Rossi A."/>
            <person name="Fisher M."/>
        </authorList>
    </citation>
    <scope>NUCLEOTIDE SEQUENCE [LARGE SCALE GENOMIC DNA]</scope>
    <source>
        <strain evidence="4">2015-Iso6</strain>
    </source>
</reference>
<dbReference type="Pfam" id="PF07515">
    <property type="entry name" value="TraI_2_C"/>
    <property type="match status" value="1"/>
</dbReference>
<evidence type="ECO:0000259" key="2">
    <source>
        <dbReference type="Pfam" id="PF07515"/>
    </source>
</evidence>